<dbReference type="EMBL" id="NCXK01000046">
    <property type="protein sequence ID" value="PAK76765.1"/>
    <property type="molecule type" value="Genomic_DNA"/>
</dbReference>
<evidence type="ECO:0000313" key="1">
    <source>
        <dbReference type="EMBL" id="PAK76765.1"/>
    </source>
</evidence>
<organism evidence="1 2">
    <name type="scientific">Acetobacter fabarum</name>
    <dbReference type="NCBI Taxonomy" id="483199"/>
    <lineage>
        <taxon>Bacteria</taxon>
        <taxon>Pseudomonadati</taxon>
        <taxon>Pseudomonadota</taxon>
        <taxon>Alphaproteobacteria</taxon>
        <taxon>Acetobacterales</taxon>
        <taxon>Acetobacteraceae</taxon>
        <taxon>Acetobacter</taxon>
    </lineage>
</organism>
<accession>A0A269XU20</accession>
<protein>
    <submittedName>
        <fullName evidence="1">Uncharacterized protein</fullName>
    </submittedName>
</protein>
<dbReference type="Proteomes" id="UP000216151">
    <property type="component" value="Unassembled WGS sequence"/>
</dbReference>
<reference evidence="1 2" key="1">
    <citation type="submission" date="2017-04" db="EMBL/GenBank/DDBJ databases">
        <title>Kefir bacterial isolates.</title>
        <authorList>
            <person name="Kim Y."/>
            <person name="Blasche S."/>
            <person name="Patil K.R."/>
        </authorList>
    </citation>
    <scope>NUCLEOTIDE SEQUENCE [LARGE SCALE GENOMIC DNA]</scope>
    <source>
        <strain evidence="1 2">KR</strain>
    </source>
</reference>
<proteinExistence type="predicted"/>
<gene>
    <name evidence="1" type="ORF">B8X00_13195</name>
</gene>
<keyword evidence="2" id="KW-1185">Reference proteome</keyword>
<dbReference type="AlphaFoldDB" id="A0A269XU20"/>
<comment type="caution">
    <text evidence="1">The sequence shown here is derived from an EMBL/GenBank/DDBJ whole genome shotgun (WGS) entry which is preliminary data.</text>
</comment>
<sequence length="62" mass="7064">MAVSSHFLNVLCNERPVPLGTLIAHGHILLASNNLPRRSGRLVMHSPFPQAERFFFLFFLVF</sequence>
<name>A0A269XU20_9PROT</name>
<evidence type="ECO:0000313" key="2">
    <source>
        <dbReference type="Proteomes" id="UP000216151"/>
    </source>
</evidence>